<dbReference type="Proteomes" id="UP000002588">
    <property type="component" value="Chromosome"/>
</dbReference>
<dbReference type="Pfam" id="PF13439">
    <property type="entry name" value="Glyco_transf_4"/>
    <property type="match status" value="1"/>
</dbReference>
<dbReference type="InterPro" id="IPR001296">
    <property type="entry name" value="Glyco_trans_1"/>
</dbReference>
<feature type="domain" description="Glycosyltransferase subfamily 4-like N-terminal" evidence="4">
    <location>
        <begin position="27"/>
        <end position="202"/>
    </location>
</feature>
<keyword evidence="6" id="KW-1185">Reference proteome</keyword>
<dbReference type="GO" id="GO:0016757">
    <property type="term" value="F:glycosyltransferase activity"/>
    <property type="evidence" value="ECO:0007669"/>
    <property type="project" value="UniProtKB-KW"/>
</dbReference>
<evidence type="ECO:0000259" key="3">
    <source>
        <dbReference type="Pfam" id="PF00534"/>
    </source>
</evidence>
<gene>
    <name evidence="5" type="ordered locus">azo3261</name>
</gene>
<keyword evidence="2 5" id="KW-0808">Transferase</keyword>
<dbReference type="eggNOG" id="COG0438">
    <property type="taxonomic scope" value="Bacteria"/>
</dbReference>
<dbReference type="SUPFAM" id="SSF53756">
    <property type="entry name" value="UDP-Glycosyltransferase/glycogen phosphorylase"/>
    <property type="match status" value="1"/>
</dbReference>
<evidence type="ECO:0000259" key="4">
    <source>
        <dbReference type="Pfam" id="PF13439"/>
    </source>
</evidence>
<dbReference type="HOGENOM" id="CLU_009583_2_5_4"/>
<accession>A1KAM1</accession>
<dbReference type="InterPro" id="IPR028098">
    <property type="entry name" value="Glyco_trans_4-like_N"/>
</dbReference>
<dbReference type="KEGG" id="azo:azo3261"/>
<protein>
    <submittedName>
        <fullName evidence="5">Glycosyltransferase</fullName>
        <ecNumber evidence="5">2.4.-.-</ecNumber>
    </submittedName>
</protein>
<dbReference type="STRING" id="62928.azo3261"/>
<dbReference type="EC" id="2.4.-.-" evidence="5"/>
<dbReference type="CAZy" id="GT4">
    <property type="family name" value="Glycosyltransferase Family 4"/>
</dbReference>
<evidence type="ECO:0000313" key="5">
    <source>
        <dbReference type="EMBL" id="CAL95877.1"/>
    </source>
</evidence>
<evidence type="ECO:0000256" key="1">
    <source>
        <dbReference type="ARBA" id="ARBA00022676"/>
    </source>
</evidence>
<reference evidence="5 6" key="1">
    <citation type="journal article" date="2006" name="Nat. Biotechnol.">
        <title>Complete genome of the mutualistic, N2-fixing grass endophyte Azoarcus sp. strain BH72.</title>
        <authorList>
            <person name="Krause A."/>
            <person name="Ramakumar A."/>
            <person name="Bartels D."/>
            <person name="Battistoni F."/>
            <person name="Bekel T."/>
            <person name="Boch J."/>
            <person name="Boehm M."/>
            <person name="Friedrich F."/>
            <person name="Hurek T."/>
            <person name="Krause L."/>
            <person name="Linke B."/>
            <person name="McHardy A.C."/>
            <person name="Sarkar A."/>
            <person name="Schneiker S."/>
            <person name="Syed A.A."/>
            <person name="Thauer R."/>
            <person name="Vorhoelter F.-J."/>
            <person name="Weidner S."/>
            <person name="Puehler A."/>
            <person name="Reinhold-Hurek B."/>
            <person name="Kaiser O."/>
            <person name="Goesmann A."/>
        </authorList>
    </citation>
    <scope>NUCLEOTIDE SEQUENCE [LARGE SCALE GENOMIC DNA]</scope>
    <source>
        <strain evidence="5 6">BH72</strain>
    </source>
</reference>
<dbReference type="AlphaFoldDB" id="A1KAM1"/>
<dbReference type="Pfam" id="PF00534">
    <property type="entry name" value="Glycos_transf_1"/>
    <property type="match status" value="1"/>
</dbReference>
<name>A1KAM1_AZOSB</name>
<evidence type="ECO:0000256" key="2">
    <source>
        <dbReference type="ARBA" id="ARBA00022679"/>
    </source>
</evidence>
<dbReference type="PANTHER" id="PTHR12526">
    <property type="entry name" value="GLYCOSYLTRANSFERASE"/>
    <property type="match status" value="1"/>
</dbReference>
<feature type="domain" description="Glycosyl transferase family 1" evidence="3">
    <location>
        <begin position="211"/>
        <end position="375"/>
    </location>
</feature>
<evidence type="ECO:0000313" key="6">
    <source>
        <dbReference type="Proteomes" id="UP000002588"/>
    </source>
</evidence>
<proteinExistence type="predicted"/>
<dbReference type="Gene3D" id="3.40.50.2000">
    <property type="entry name" value="Glycogen Phosphorylase B"/>
    <property type="match status" value="2"/>
</dbReference>
<organism evidence="5 6">
    <name type="scientific">Azoarcus sp. (strain BH72)</name>
    <dbReference type="NCBI Taxonomy" id="418699"/>
    <lineage>
        <taxon>Bacteria</taxon>
        <taxon>Pseudomonadati</taxon>
        <taxon>Pseudomonadota</taxon>
        <taxon>Betaproteobacteria</taxon>
        <taxon>Rhodocyclales</taxon>
        <taxon>Zoogloeaceae</taxon>
        <taxon>Azoarcus</taxon>
    </lineage>
</organism>
<keyword evidence="1 5" id="KW-0328">Glycosyltransferase</keyword>
<dbReference type="PANTHER" id="PTHR12526:SF510">
    <property type="entry name" value="D-INOSITOL 3-PHOSPHATE GLYCOSYLTRANSFERASE"/>
    <property type="match status" value="1"/>
</dbReference>
<sequence>MGKGPQAALPVVAGRKILLTSRSGQLGGMELRMADEARFLASDGHRCVLAPSDFPDRHPWIDQLAAENPLFSTLDFNPPPFFEQWQWRRTNHLLSRAFWLPRLRRVGVDFAHVFYAWTQEGGSRIWLCHRLGIPTVLSVHNAFPRANFSPWHAELMREAFGSVRGLYAVSASALDHFLATYGDFIRRDAVVTVIPNFVDVDRFAPRPELRTALRRELGIPESARVVGAVGRLDVQKQPLQMLEVFDRLWAQRRDIYLVLCGRGPLEPQVRAEVSRREWADRVRILGFQPDVENVFQMLDVHLLLSRQEGFGIATAEAMACGLPVVATDVPGSRDVVADGCGTLVPFGDAAAAATAVAGYFDDPDASRNAGIAGRARACRYYSPAVWRGNLKSFYSATLPHTGHRHQELVA</sequence>
<dbReference type="EMBL" id="AM406670">
    <property type="protein sequence ID" value="CAL95877.1"/>
    <property type="molecule type" value="Genomic_DNA"/>
</dbReference>